<name>A0A4U8W5Q5_9NOCA</name>
<reference evidence="3 4" key="1">
    <citation type="submission" date="2019-02" db="EMBL/GenBank/DDBJ databases">
        <authorList>
            <consortium name="Pathogen Informatics"/>
        </authorList>
    </citation>
    <scope>NUCLEOTIDE SEQUENCE [LARGE SCALE GENOMIC DNA]</scope>
    <source>
        <strain evidence="3 4">3012STDY6756504</strain>
    </source>
</reference>
<keyword evidence="1" id="KW-0812">Transmembrane</keyword>
<accession>A0A4U8W5Q5</accession>
<evidence type="ECO:0000256" key="1">
    <source>
        <dbReference type="SAM" id="Phobius"/>
    </source>
</evidence>
<feature type="domain" description="DUF8020" evidence="2">
    <location>
        <begin position="64"/>
        <end position="136"/>
    </location>
</feature>
<dbReference type="EMBL" id="LR215973">
    <property type="protein sequence ID" value="VFA99884.1"/>
    <property type="molecule type" value="Genomic_DNA"/>
</dbReference>
<feature type="transmembrane region" description="Helical" evidence="1">
    <location>
        <begin position="163"/>
        <end position="185"/>
    </location>
</feature>
<dbReference type="InterPro" id="IPR058333">
    <property type="entry name" value="DUF8020"/>
</dbReference>
<keyword evidence="1" id="KW-0472">Membrane</keyword>
<proteinExistence type="predicted"/>
<dbReference type="AlphaFoldDB" id="A0A4U8W5Q5"/>
<dbReference type="Pfam" id="PF26059">
    <property type="entry name" value="DUF8020"/>
    <property type="match status" value="1"/>
</dbReference>
<dbReference type="Proteomes" id="UP000290439">
    <property type="component" value="Chromosome"/>
</dbReference>
<keyword evidence="1" id="KW-1133">Transmembrane helix</keyword>
<evidence type="ECO:0000313" key="3">
    <source>
        <dbReference type="EMBL" id="VFA99884.1"/>
    </source>
</evidence>
<organism evidence="3 4">
    <name type="scientific">Nocardia cyriacigeorgica</name>
    <dbReference type="NCBI Taxonomy" id="135487"/>
    <lineage>
        <taxon>Bacteria</taxon>
        <taxon>Bacillati</taxon>
        <taxon>Actinomycetota</taxon>
        <taxon>Actinomycetes</taxon>
        <taxon>Mycobacteriales</taxon>
        <taxon>Nocardiaceae</taxon>
        <taxon>Nocardia</taxon>
    </lineage>
</organism>
<evidence type="ECO:0000313" key="4">
    <source>
        <dbReference type="Proteomes" id="UP000290439"/>
    </source>
</evidence>
<gene>
    <name evidence="3" type="ORF">NCTC10797_03672</name>
</gene>
<protein>
    <recommendedName>
        <fullName evidence="2">DUF8020 domain-containing protein</fullName>
    </recommendedName>
</protein>
<sequence>MVFATRTGHFADGASAKDTMRLTRITATTLLTLAVTGVSAGLAPAEPTPDKAKLDLSGTIEQIDYRVNADQDRRAAVTTIDGGRFDLVEDNRVVTLTDRTGHVVAAFPMAIRLGDKQVDLTPLIEDNGTSLTLTPAPSESSATPLRDINAEERFFAEVERHKPAIITGAVIGGAIGFVLGLPLGLFVLDFITVPVGTVVGAAIGAFAGLAHSGGQPAIDAAVAYMTRTP</sequence>
<evidence type="ECO:0000259" key="2">
    <source>
        <dbReference type="Pfam" id="PF26059"/>
    </source>
</evidence>
<feature type="transmembrane region" description="Helical" evidence="1">
    <location>
        <begin position="191"/>
        <end position="210"/>
    </location>
</feature>